<evidence type="ECO:0000256" key="4">
    <source>
        <dbReference type="ARBA" id="ARBA00022685"/>
    </source>
</evidence>
<evidence type="ECO:0000256" key="2">
    <source>
        <dbReference type="ARBA" id="ARBA00006656"/>
    </source>
</evidence>
<feature type="non-terminal residue" evidence="11">
    <location>
        <position position="1"/>
    </location>
</feature>
<evidence type="ECO:0000256" key="9">
    <source>
        <dbReference type="SAM" id="MobiDB-lite"/>
    </source>
</evidence>
<evidence type="ECO:0000313" key="12">
    <source>
        <dbReference type="Proteomes" id="UP000728032"/>
    </source>
</evidence>
<evidence type="ECO:0000256" key="7">
    <source>
        <dbReference type="ARBA" id="ARBA00023157"/>
    </source>
</evidence>
<dbReference type="InterPro" id="IPR001111">
    <property type="entry name" value="TGF-b_propeptide"/>
</dbReference>
<dbReference type="InterPro" id="IPR017948">
    <property type="entry name" value="TGFb_CS"/>
</dbReference>
<name>A0A7R9LBD8_9ACAR</name>
<dbReference type="SMART" id="SM00204">
    <property type="entry name" value="TGFB"/>
    <property type="match status" value="1"/>
</dbReference>
<evidence type="ECO:0000313" key="11">
    <source>
        <dbReference type="EMBL" id="CAD7638559.1"/>
    </source>
</evidence>
<dbReference type="GO" id="GO:0005125">
    <property type="term" value="F:cytokine activity"/>
    <property type="evidence" value="ECO:0007669"/>
    <property type="project" value="TreeGrafter"/>
</dbReference>
<dbReference type="Pfam" id="PF00019">
    <property type="entry name" value="TGF_beta"/>
    <property type="match status" value="1"/>
</dbReference>
<dbReference type="Gene3D" id="2.60.120.970">
    <property type="match status" value="1"/>
</dbReference>
<dbReference type="PROSITE" id="PS00250">
    <property type="entry name" value="TGF_BETA_1"/>
    <property type="match status" value="1"/>
</dbReference>
<dbReference type="Gene3D" id="2.10.90.10">
    <property type="entry name" value="Cystine-knot cytokines"/>
    <property type="match status" value="1"/>
</dbReference>
<feature type="compositionally biased region" description="Polar residues" evidence="9">
    <location>
        <begin position="198"/>
        <end position="218"/>
    </location>
</feature>
<keyword evidence="7" id="KW-1015">Disulfide bond</keyword>
<keyword evidence="12" id="KW-1185">Reference proteome</keyword>
<feature type="domain" description="TGF-beta family profile" evidence="10">
    <location>
        <begin position="525"/>
        <end position="637"/>
    </location>
</feature>
<keyword evidence="3" id="KW-0964">Secreted</keyword>
<dbReference type="Pfam" id="PF00688">
    <property type="entry name" value="TGFb_propeptide"/>
    <property type="match status" value="1"/>
</dbReference>
<dbReference type="GO" id="GO:0008083">
    <property type="term" value="F:growth factor activity"/>
    <property type="evidence" value="ECO:0007669"/>
    <property type="project" value="UniProtKB-KW"/>
</dbReference>
<dbReference type="PANTHER" id="PTHR11848:SF262">
    <property type="entry name" value="LD29161P"/>
    <property type="match status" value="1"/>
</dbReference>
<feature type="region of interest" description="Disordered" evidence="9">
    <location>
        <begin position="158"/>
        <end position="179"/>
    </location>
</feature>
<comment type="similarity">
    <text evidence="2 8">Belongs to the TGF-beta family.</text>
</comment>
<evidence type="ECO:0000256" key="1">
    <source>
        <dbReference type="ARBA" id="ARBA00004613"/>
    </source>
</evidence>
<gene>
    <name evidence="11" type="ORF">ONB1V03_LOCUS1465</name>
</gene>
<keyword evidence="6 8" id="KW-0339">Growth factor</keyword>
<dbReference type="InterPro" id="IPR029034">
    <property type="entry name" value="Cystine-knot_cytokine"/>
</dbReference>
<evidence type="ECO:0000256" key="8">
    <source>
        <dbReference type="RuleBase" id="RU000354"/>
    </source>
</evidence>
<keyword evidence="5" id="KW-0732">Signal</keyword>
<evidence type="ECO:0000259" key="10">
    <source>
        <dbReference type="PROSITE" id="PS51362"/>
    </source>
</evidence>
<dbReference type="EMBL" id="CAJPVJ010000261">
    <property type="protein sequence ID" value="CAG2161864.1"/>
    <property type="molecule type" value="Genomic_DNA"/>
</dbReference>
<evidence type="ECO:0000256" key="6">
    <source>
        <dbReference type="ARBA" id="ARBA00023030"/>
    </source>
</evidence>
<evidence type="ECO:0000256" key="3">
    <source>
        <dbReference type="ARBA" id="ARBA00022525"/>
    </source>
</evidence>
<dbReference type="PROSITE" id="PS51362">
    <property type="entry name" value="TGF_BETA_2"/>
    <property type="match status" value="1"/>
</dbReference>
<dbReference type="SUPFAM" id="SSF57501">
    <property type="entry name" value="Cystine-knot cytokines"/>
    <property type="match status" value="1"/>
</dbReference>
<keyword evidence="4" id="KW-0165">Cleavage on pair of basic residues</keyword>
<dbReference type="AlphaFoldDB" id="A0A7R9LBD8"/>
<proteinExistence type="inferred from homology"/>
<dbReference type="EMBL" id="OC915086">
    <property type="protein sequence ID" value="CAD7638559.1"/>
    <property type="molecule type" value="Genomic_DNA"/>
</dbReference>
<dbReference type="InterPro" id="IPR015615">
    <property type="entry name" value="TGF-beta-rel"/>
</dbReference>
<dbReference type="PANTHER" id="PTHR11848">
    <property type="entry name" value="TGF-BETA FAMILY"/>
    <property type="match status" value="1"/>
</dbReference>
<dbReference type="Proteomes" id="UP000728032">
    <property type="component" value="Unassembled WGS sequence"/>
</dbReference>
<dbReference type="InterPro" id="IPR001839">
    <property type="entry name" value="TGF-b_C"/>
</dbReference>
<feature type="region of interest" description="Disordered" evidence="9">
    <location>
        <begin position="198"/>
        <end position="266"/>
    </location>
</feature>
<sequence length="637" mass="72194">PEIECQSLCSSGKGGVGLGFLFAQQSGAVGDKPTIKPTLKRDTDFFANSVEKCRKSHLYDRFRQSTARCCRPPLNHRFSTFTTECPIKTSLLKICSENSLFSLINHCIASHLSKSTQNFDQNISNTQHKTGLQNTILDEEENLEVALKKFIEAWDRSHGTTHTNTNTHHDIDRYHRNHHNNSITNNELIITSQHLAANNSTSTPEQRLSSQTGDNQLQSDSPDSDSPFMPPIWSRSLRNSAQTSHTSDTSLSSNAHKSSNEEDEQLEDLTVDEEFSSHNCTRCVLHEEAKSRRLETIKVNILNKLGLKVAPNITGKSLPRIPPLHHLLDRYNMLGDDPRVSGPQLLNSFIEDNDHTIDKEEEDLEEFFVNAERSISFAQKPPNTLNIPPEVKCQYFKFPSNVLNSHVTKAHLWVFVKPTNHLQDTNAWIVIYQIVKPETGNDSPTLLHVRAKKIDVSSKKGVWVQIELKKLVSQWFRHPNENLGLAIHSYDKDGKELAVIEVNTNEDNSLLPFIEVKVESKAANRKRRMVGLNCEENSNEVRCCRYPLTVDFEEFGWDWIIAPKRYEANYCSGECPYVFLQKYPHTHLVQQANPSGSAGPCCSPRKMSAISMLYFDDNYNIIYGMLPGMVVDRCGCS</sequence>
<dbReference type="OrthoDB" id="5948587at2759"/>
<feature type="compositionally biased region" description="Polar residues" evidence="9">
    <location>
        <begin position="236"/>
        <end position="257"/>
    </location>
</feature>
<accession>A0A7R9LBD8</accession>
<protein>
    <recommendedName>
        <fullName evidence="10">TGF-beta family profile domain-containing protein</fullName>
    </recommendedName>
</protein>
<reference evidence="11" key="1">
    <citation type="submission" date="2020-11" db="EMBL/GenBank/DDBJ databases">
        <authorList>
            <person name="Tran Van P."/>
        </authorList>
    </citation>
    <scope>NUCLEOTIDE SEQUENCE</scope>
</reference>
<comment type="subcellular location">
    <subcellularLocation>
        <location evidence="1">Secreted</location>
    </subcellularLocation>
</comment>
<evidence type="ECO:0000256" key="5">
    <source>
        <dbReference type="ARBA" id="ARBA00022729"/>
    </source>
</evidence>
<organism evidence="11">
    <name type="scientific">Oppiella nova</name>
    <dbReference type="NCBI Taxonomy" id="334625"/>
    <lineage>
        <taxon>Eukaryota</taxon>
        <taxon>Metazoa</taxon>
        <taxon>Ecdysozoa</taxon>
        <taxon>Arthropoda</taxon>
        <taxon>Chelicerata</taxon>
        <taxon>Arachnida</taxon>
        <taxon>Acari</taxon>
        <taxon>Acariformes</taxon>
        <taxon>Sarcoptiformes</taxon>
        <taxon>Oribatida</taxon>
        <taxon>Brachypylina</taxon>
        <taxon>Oppioidea</taxon>
        <taxon>Oppiidae</taxon>
        <taxon>Oppiella</taxon>
    </lineage>
</organism>
<dbReference type="FunFam" id="2.10.90.10:FF:000006">
    <property type="entry name" value="growth/differentiation factor 8"/>
    <property type="match status" value="1"/>
</dbReference>
<dbReference type="GO" id="GO:0005615">
    <property type="term" value="C:extracellular space"/>
    <property type="evidence" value="ECO:0007669"/>
    <property type="project" value="TreeGrafter"/>
</dbReference>